<comment type="caution">
    <text evidence="1">The sequence shown here is derived from an EMBL/GenBank/DDBJ whole genome shotgun (WGS) entry which is preliminary data.</text>
</comment>
<proteinExistence type="predicted"/>
<dbReference type="Proteomes" id="UP001600894">
    <property type="component" value="Unassembled WGS sequence"/>
</dbReference>
<dbReference type="RefSeq" id="WP_390470051.1">
    <property type="nucleotide sequence ID" value="NZ_BAABXL010000001.1"/>
</dbReference>
<organism evidence="1 2">
    <name type="scientific">Enterocloster alcoholdehydrogenati</name>
    <dbReference type="NCBI Taxonomy" id="2547410"/>
    <lineage>
        <taxon>Bacteria</taxon>
        <taxon>Bacillati</taxon>
        <taxon>Bacillota</taxon>
        <taxon>Clostridia</taxon>
        <taxon>Lachnospirales</taxon>
        <taxon>Lachnospiraceae</taxon>
        <taxon>Enterocloster</taxon>
    </lineage>
</organism>
<reference evidence="1 2" key="1">
    <citation type="submission" date="2024-04" db="EMBL/GenBank/DDBJ databases">
        <title>Defined microbial consortia suppress multidrug-resistant proinflammatory Enterobacteriaceae via ecological control.</title>
        <authorList>
            <person name="Furuichi M."/>
            <person name="Kawaguchi T."/>
            <person name="Pust M."/>
            <person name="Yasuma K."/>
            <person name="Plichta D."/>
            <person name="Hasegawa N."/>
            <person name="Ohya T."/>
            <person name="Bhattarai S."/>
            <person name="Sasajima S."/>
            <person name="Aoto Y."/>
            <person name="Tuganbaev T."/>
            <person name="Yaginuma M."/>
            <person name="Ueda M."/>
            <person name="Okahashi N."/>
            <person name="Amafuji K."/>
            <person name="Kiridooshi Y."/>
            <person name="Sugita K."/>
            <person name="Strazar M."/>
            <person name="Skelly A."/>
            <person name="Suda W."/>
            <person name="Hattori M."/>
            <person name="Nakamoto N."/>
            <person name="Caballero S."/>
            <person name="Norman J."/>
            <person name="Olle B."/>
            <person name="Tanoue T."/>
            <person name="Arita M."/>
            <person name="Bucci V."/>
            <person name="Atarashi K."/>
            <person name="Xavier R."/>
            <person name="Honda K."/>
        </authorList>
    </citation>
    <scope>NUCLEOTIDE SEQUENCE [LARGE SCALE GENOMIC DNA]</scope>
    <source>
        <strain evidence="2">f13</strain>
    </source>
</reference>
<keyword evidence="2" id="KW-1185">Reference proteome</keyword>
<dbReference type="EMBL" id="BAABXL010000001">
    <property type="protein sequence ID" value="GAA6269318.1"/>
    <property type="molecule type" value="Genomic_DNA"/>
</dbReference>
<accession>A0ABQ0AZ72</accession>
<protein>
    <submittedName>
        <fullName evidence="1">Uncharacterized protein</fullName>
    </submittedName>
</protein>
<gene>
    <name evidence="1" type="ORF">F130042H8_23780</name>
</gene>
<evidence type="ECO:0000313" key="1">
    <source>
        <dbReference type="EMBL" id="GAA6269318.1"/>
    </source>
</evidence>
<name>A0ABQ0AZ72_9FIRM</name>
<sequence length="231" mass="26293">MTKNTFYTAIGRFERRTNGCGRYCPVIVLGGTEYMMDLQEMVVWTCLNWRIVRKDEISALYQDACSSSCFSADRSLETCVERLLLRGLLVNGKGETEYDALYDLLSPLYIIPTDGNLFLRLISFCKLTLLSHVPLSASRKLFRKDKRTNREQQVMKLARQALLSTAEIIKCMEQGIQSLPDDQAILNGLYDDPYTTSDNISCLVKSSVSSQPVILAVANLYLRQQIMFERI</sequence>
<evidence type="ECO:0000313" key="2">
    <source>
        <dbReference type="Proteomes" id="UP001600894"/>
    </source>
</evidence>